<feature type="domain" description="C2" evidence="7">
    <location>
        <begin position="434"/>
        <end position="553"/>
    </location>
</feature>
<evidence type="ECO:0000256" key="3">
    <source>
        <dbReference type="ARBA" id="ARBA00022771"/>
    </source>
</evidence>
<dbReference type="STRING" id="103827.A0A0N5D1P0"/>
<evidence type="ECO:0000256" key="6">
    <source>
        <dbReference type="SAM" id="MobiDB-lite"/>
    </source>
</evidence>
<dbReference type="InterPro" id="IPR013083">
    <property type="entry name" value="Znf_RING/FYVE/PHD"/>
</dbReference>
<dbReference type="PROSITE" id="PS50916">
    <property type="entry name" value="RABBD"/>
    <property type="match status" value="1"/>
</dbReference>
<dbReference type="WBParaSite" id="TCLT_0000677501-mRNA-1">
    <property type="protein sequence ID" value="TCLT_0000677501-mRNA-1"/>
    <property type="gene ID" value="TCLT_0000677501"/>
</dbReference>
<dbReference type="Gene3D" id="3.30.40.10">
    <property type="entry name" value="Zinc/RING finger domain, C3HC4 (zinc finger)"/>
    <property type="match status" value="1"/>
</dbReference>
<dbReference type="PANTHER" id="PTHR45729:SF6">
    <property type="entry name" value="RABPHILIN, ISOFORM A"/>
    <property type="match status" value="1"/>
</dbReference>
<evidence type="ECO:0000259" key="7">
    <source>
        <dbReference type="PROSITE" id="PS50004"/>
    </source>
</evidence>
<dbReference type="InterPro" id="IPR041282">
    <property type="entry name" value="FYVE_2"/>
</dbReference>
<keyword evidence="3 5" id="KW-0863">Zinc-finger</keyword>
<protein>
    <submittedName>
        <fullName evidence="12">Rabphilin-3A</fullName>
    </submittedName>
</protein>
<dbReference type="Gene3D" id="2.60.40.150">
    <property type="entry name" value="C2 domain"/>
    <property type="match status" value="2"/>
</dbReference>
<feature type="compositionally biased region" description="Acidic residues" evidence="6">
    <location>
        <begin position="246"/>
        <end position="258"/>
    </location>
</feature>
<dbReference type="InterPro" id="IPR001565">
    <property type="entry name" value="Synaptotagmin"/>
</dbReference>
<gene>
    <name evidence="10" type="ORF">TCLT_LOCUS6764</name>
</gene>
<dbReference type="SMART" id="SM00239">
    <property type="entry name" value="C2"/>
    <property type="match status" value="2"/>
</dbReference>
<evidence type="ECO:0000256" key="1">
    <source>
        <dbReference type="ARBA" id="ARBA00022723"/>
    </source>
</evidence>
<keyword evidence="1" id="KW-0479">Metal-binding</keyword>
<feature type="domain" description="RabBD" evidence="9">
    <location>
        <begin position="44"/>
        <end position="166"/>
    </location>
</feature>
<accession>A0A0N5D1P0</accession>
<evidence type="ECO:0000313" key="12">
    <source>
        <dbReference type="WBParaSite" id="TCLT_0000677501-mRNA-1"/>
    </source>
</evidence>
<dbReference type="AlphaFoldDB" id="A0A0N5D1P0"/>
<dbReference type="PROSITE" id="PS50178">
    <property type="entry name" value="ZF_FYVE"/>
    <property type="match status" value="1"/>
</dbReference>
<feature type="region of interest" description="Disordered" evidence="6">
    <location>
        <begin position="242"/>
        <end position="269"/>
    </location>
</feature>
<evidence type="ECO:0000313" key="11">
    <source>
        <dbReference type="Proteomes" id="UP000276776"/>
    </source>
</evidence>
<feature type="domain" description="C2" evidence="7">
    <location>
        <begin position="295"/>
        <end position="420"/>
    </location>
</feature>
<dbReference type="GO" id="GO:0006886">
    <property type="term" value="P:intracellular protein transport"/>
    <property type="evidence" value="ECO:0007669"/>
    <property type="project" value="InterPro"/>
</dbReference>
<dbReference type="Pfam" id="PF00168">
    <property type="entry name" value="C2"/>
    <property type="match status" value="2"/>
</dbReference>
<dbReference type="GO" id="GO:0031267">
    <property type="term" value="F:small GTPase binding"/>
    <property type="evidence" value="ECO:0007669"/>
    <property type="project" value="InterPro"/>
</dbReference>
<evidence type="ECO:0000256" key="2">
    <source>
        <dbReference type="ARBA" id="ARBA00022737"/>
    </source>
</evidence>
<dbReference type="CDD" id="cd08384">
    <property type="entry name" value="C2B_Rabphilin_Doc2"/>
    <property type="match status" value="1"/>
</dbReference>
<dbReference type="InterPro" id="IPR000008">
    <property type="entry name" value="C2_dom"/>
</dbReference>
<sequence length="573" mass="66294">MNDWEIGGTQNKWVCPSDRHLQLRAQLKSGWSVRTASARSPTNIKQNNVITDSEKKQIRAVLARAEERKLREQQRIGRMICRLEEMKARATGNGVTQCYLCCTDFGLLAPKSYAALCSQCRKYVCQKNCGVETYDCARREHIFLCKICSEYREVMWKKSGAWFYKEIPEYVKPTSNSTFSVANAKPHHKGQCESLKITPIRYNQYLFLFVVYFIIAYSMIESPRARITPSWLREKIQTSLSVATDSENDSTSEEIEKENEERISQETYQMSSTDSLSIRQIQSQNRDIPSNLPSMTSIHRFTTGPRRQTTDTGINFKIENFQNLKAMDRNGLSDPYVKMYLIPGVSKATKMTSKTIEKTLNPKWNEEFTYYGVTAEDYWKKSIQLMVFDRDRIGADFLGVVRVPLKKLSKEEEKSYDLYLEHASRIENVNTSDERGKICVSLLYNVQQGSLHVTIKRCVELLGMDTTGFSDPYVKISLLPLTNKTHRQKTSTKKRTLNPEFNETLTFVIPYKDLPKKTLQIDVFDKDVGKHDDYIGSILLSTSAKGERQKQWNNCIQNPGYEFEQWHKLEMIE</sequence>
<organism evidence="12">
    <name type="scientific">Thelazia callipaeda</name>
    <name type="common">Oriental eyeworm</name>
    <name type="synonym">Parasitic nematode</name>
    <dbReference type="NCBI Taxonomy" id="103827"/>
    <lineage>
        <taxon>Eukaryota</taxon>
        <taxon>Metazoa</taxon>
        <taxon>Ecdysozoa</taxon>
        <taxon>Nematoda</taxon>
        <taxon>Chromadorea</taxon>
        <taxon>Rhabditida</taxon>
        <taxon>Spirurina</taxon>
        <taxon>Spiruromorpha</taxon>
        <taxon>Thelazioidea</taxon>
        <taxon>Thelaziidae</taxon>
        <taxon>Thelazia</taxon>
    </lineage>
</organism>
<dbReference type="GO" id="GO:0061669">
    <property type="term" value="P:spontaneous neurotransmitter secretion"/>
    <property type="evidence" value="ECO:0007669"/>
    <property type="project" value="TreeGrafter"/>
</dbReference>
<feature type="domain" description="FYVE-type" evidence="8">
    <location>
        <begin position="92"/>
        <end position="153"/>
    </location>
</feature>
<dbReference type="OrthoDB" id="270970at2759"/>
<dbReference type="PROSITE" id="PS50004">
    <property type="entry name" value="C2"/>
    <property type="match status" value="2"/>
</dbReference>
<dbReference type="GO" id="GO:0098793">
    <property type="term" value="C:presynapse"/>
    <property type="evidence" value="ECO:0007669"/>
    <property type="project" value="GOC"/>
</dbReference>
<dbReference type="InterPro" id="IPR035892">
    <property type="entry name" value="C2_domain_sf"/>
</dbReference>
<keyword evidence="2" id="KW-0677">Repeat</keyword>
<keyword evidence="4" id="KW-0862">Zinc</keyword>
<reference evidence="10 11" key="2">
    <citation type="submission" date="2018-11" db="EMBL/GenBank/DDBJ databases">
        <authorList>
            <consortium name="Pathogen Informatics"/>
        </authorList>
    </citation>
    <scope>NUCLEOTIDE SEQUENCE [LARGE SCALE GENOMIC DNA]</scope>
</reference>
<dbReference type="GO" id="GO:0008270">
    <property type="term" value="F:zinc ion binding"/>
    <property type="evidence" value="ECO:0007669"/>
    <property type="project" value="UniProtKB-KW"/>
</dbReference>
<dbReference type="GO" id="GO:0016020">
    <property type="term" value="C:membrane"/>
    <property type="evidence" value="ECO:0007669"/>
    <property type="project" value="InterPro"/>
</dbReference>
<dbReference type="Proteomes" id="UP000276776">
    <property type="component" value="Unassembled WGS sequence"/>
</dbReference>
<dbReference type="GO" id="GO:0017158">
    <property type="term" value="P:regulation of calcium ion-dependent exocytosis"/>
    <property type="evidence" value="ECO:0007669"/>
    <property type="project" value="TreeGrafter"/>
</dbReference>
<evidence type="ECO:0000256" key="5">
    <source>
        <dbReference type="PROSITE-ProRule" id="PRU00091"/>
    </source>
</evidence>
<dbReference type="Pfam" id="PF02318">
    <property type="entry name" value="FYVE_2"/>
    <property type="match status" value="1"/>
</dbReference>
<dbReference type="OMA" id="HCTIYRA"/>
<evidence type="ECO:0000259" key="8">
    <source>
        <dbReference type="PROSITE" id="PS50178"/>
    </source>
</evidence>
<dbReference type="InterPro" id="IPR017455">
    <property type="entry name" value="Znf_FYVE-rel"/>
</dbReference>
<evidence type="ECO:0000259" key="9">
    <source>
        <dbReference type="PROSITE" id="PS50916"/>
    </source>
</evidence>
<dbReference type="PRINTS" id="PR00399">
    <property type="entry name" value="SYNAPTOTAGMN"/>
</dbReference>
<dbReference type="PANTHER" id="PTHR45729">
    <property type="entry name" value="RABPHILIN, ISOFORM A"/>
    <property type="match status" value="1"/>
</dbReference>
<evidence type="ECO:0000256" key="4">
    <source>
        <dbReference type="ARBA" id="ARBA00022833"/>
    </source>
</evidence>
<dbReference type="SUPFAM" id="SSF57903">
    <property type="entry name" value="FYVE/PHD zinc finger"/>
    <property type="match status" value="1"/>
</dbReference>
<dbReference type="GO" id="GO:0006887">
    <property type="term" value="P:exocytosis"/>
    <property type="evidence" value="ECO:0007669"/>
    <property type="project" value="TreeGrafter"/>
</dbReference>
<reference evidence="12" key="1">
    <citation type="submission" date="2017-02" db="UniProtKB">
        <authorList>
            <consortium name="WormBaseParasite"/>
        </authorList>
    </citation>
    <scope>IDENTIFICATION</scope>
</reference>
<dbReference type="InterPro" id="IPR043566">
    <property type="entry name" value="Rabphilin/DOC2/Noc2"/>
</dbReference>
<keyword evidence="11" id="KW-1185">Reference proteome</keyword>
<dbReference type="InterPro" id="IPR010911">
    <property type="entry name" value="Rab_BD"/>
</dbReference>
<dbReference type="SUPFAM" id="SSF49562">
    <property type="entry name" value="C2 domain (Calcium/lipid-binding domain, CaLB)"/>
    <property type="match status" value="2"/>
</dbReference>
<dbReference type="InterPro" id="IPR011011">
    <property type="entry name" value="Znf_FYVE_PHD"/>
</dbReference>
<proteinExistence type="predicted"/>
<dbReference type="PRINTS" id="PR00360">
    <property type="entry name" value="C2DOMAIN"/>
</dbReference>
<dbReference type="EMBL" id="UYYF01004443">
    <property type="protein sequence ID" value="VDN04153.1"/>
    <property type="molecule type" value="Genomic_DNA"/>
</dbReference>
<name>A0A0N5D1P0_THECL</name>
<evidence type="ECO:0000313" key="10">
    <source>
        <dbReference type="EMBL" id="VDN04153.1"/>
    </source>
</evidence>